<protein>
    <submittedName>
        <fullName evidence="1">Uncharacterized protein</fullName>
    </submittedName>
</protein>
<dbReference type="RefSeq" id="WP_000694256.1">
    <property type="nucleotide sequence ID" value="NZ_AP019538.1"/>
</dbReference>
<dbReference type="AlphaFoldDB" id="A0A641DB75"/>
<comment type="caution">
    <text evidence="1">The sequence shown here is derived from an EMBL/GenBank/DDBJ whole genome shotgun (WGS) entry which is preliminary data.</text>
</comment>
<dbReference type="InterPro" id="IPR007554">
    <property type="entry name" value="Glycerophosphate_synth"/>
</dbReference>
<sequence length="1248" mass="146596">MKIKKIKKLFKNPKSFIADSRYFNFINSKKKVDNKLEIGFIVISQNHDLSRYSIDSIIQANNAASKSFPYIVIHDYDEKCGTETIHTIVKKLDTPYIKILFDGEKIHRDFIIKFLNHNIDPNNNDIILHAFSTNSNVKQVDGLLSSSKDISFNNQLWKEHAVLLFSTLIIKSDLILNTSKILHHGGRIIDSLNVLRIFRECEEMDYVLYLNDMYSFNSASLKLEEKIKVLMEDELLLKITFAEIFEHVSLGGRNVFYRKTLFYFIHNIVLFLLKNKKTDERLHEETKTLIKNQLTDIIRILGVDILKGFSAKNYNHVHKIGYLKLIGVKADKDLCYIEDINSENKVVKVKIASQTDAYPQILLNKEYLIPFTAKVKDLTIFDVNFSHEIYFWFSYDAISQELVIKKENNTEILSGGKHYKKIKIENIIKNFERRDLINSSLPLMSKILRYLHTVSFFQKKFLNAWVFIDNEIRADDNAEHFYRYISQKHPDINIYFLLSKKSVDWERLKKAGFKLVKFGGFYHRLLLLNARYLLSSHANPAIVNYLPKKYYADLMKYKFVFLQHGITKDDQSEWLNSRKIDYLVTASKFEHDDISRRGRYRYTTKEVVLTGFPRFDNLSNVDTRNNQILIMPTWRKELAGELMKKSSKRIKNKDFANSLFCKMWGGVLRSESLYNAYKKKGYTIIFYPHPNLADYISDLNIPDYVKIGSLENESIQSIFKKTNLLITDYSSVAFDIAYMKTPVIYFQFDSDTFFSNHSYSKGYFDYNDFGFGPVVKNINDLSEQLNLIVDNNCNLTDFYMSRIKSFFPFSDNNNSSRLYKVLSVGVNKKHDLETLYNYLLMFTSIIDIEGIALMLNNYKQQLQKILYKEGCDICVVINCLYLIANVIDEPKLNLAIRNLLDGVELTNGALKKNHSFGMNNGVDSRISYIEDQIETLSTIIDTNSKLLRHLIDLHAFLTFFKNEEYVQAVFSFKHLQNNLKLRIDGRIVYIYVLSLLRDRQIKEAMDIAKKLSLSDENKEELLIELVRFDNVKNIKSIDIDFLLPSKNDETLLKLYYNVKQSIPENIVKRYSHIDDMPYFVFEFYLDELLSKKEFEGYYEYLNNSKNKVQYLDNNINKYKYIKCIFNILGPNAFYEELCEVSKEDCLHKSFNYLFLNNITSDAGLFHKIIKTLITLGLHNFSCLEVYNYILYFYKQERPDLAKDVMYIFSIKQNVKQNERFYNDSKNWKSHDDYDTLVKAVSELENSMK</sequence>
<gene>
    <name evidence="1" type="ORF">EA193_04290</name>
</gene>
<dbReference type="InterPro" id="IPR043148">
    <property type="entry name" value="TagF_C"/>
</dbReference>
<dbReference type="SUPFAM" id="SSF53756">
    <property type="entry name" value="UDP-Glycosyltransferase/glycogen phosphorylase"/>
    <property type="match status" value="1"/>
</dbReference>
<dbReference type="Gene3D" id="3.40.50.12580">
    <property type="match status" value="1"/>
</dbReference>
<dbReference type="EMBL" id="RDTK01000003">
    <property type="protein sequence ID" value="KAA1843801.1"/>
    <property type="molecule type" value="Genomic_DNA"/>
</dbReference>
<name>A0A641DB75_ECOLX</name>
<dbReference type="GO" id="GO:0016020">
    <property type="term" value="C:membrane"/>
    <property type="evidence" value="ECO:0007669"/>
    <property type="project" value="InterPro"/>
</dbReference>
<proteinExistence type="predicted"/>
<dbReference type="Pfam" id="PF04464">
    <property type="entry name" value="Glyphos_transf"/>
    <property type="match status" value="1"/>
</dbReference>
<accession>A0A641DB75</accession>
<evidence type="ECO:0000313" key="1">
    <source>
        <dbReference type="EMBL" id="KAA1843801.1"/>
    </source>
</evidence>
<dbReference type="GO" id="GO:0047355">
    <property type="term" value="F:CDP-glycerol glycerophosphotransferase activity"/>
    <property type="evidence" value="ECO:0007669"/>
    <property type="project" value="InterPro"/>
</dbReference>
<organism evidence="1">
    <name type="scientific">Escherichia coli</name>
    <dbReference type="NCBI Taxonomy" id="562"/>
    <lineage>
        <taxon>Bacteria</taxon>
        <taxon>Pseudomonadati</taxon>
        <taxon>Pseudomonadota</taxon>
        <taxon>Gammaproteobacteria</taxon>
        <taxon>Enterobacterales</taxon>
        <taxon>Enterobacteriaceae</taxon>
        <taxon>Escherichia</taxon>
    </lineage>
</organism>
<reference evidence="1" key="1">
    <citation type="submission" date="2018-10" db="EMBL/GenBank/DDBJ databases">
        <title>Genomic surveillance of multi-drug resistant E. coli causing blood-stream infections.</title>
        <authorList>
            <person name="Hastak P."/>
            <person name="Myers G."/>
            <person name="Djordjevic S."/>
            <person name="Chowdhury P.R."/>
        </authorList>
    </citation>
    <scope>NUCLEOTIDE SEQUENCE</scope>
    <source>
        <strain evidence="1">EC66_ST393C</strain>
    </source>
</reference>